<dbReference type="EMBL" id="JBBJBU010000011">
    <property type="protein sequence ID" value="KAK7203531.1"/>
    <property type="molecule type" value="Genomic_DNA"/>
</dbReference>
<proteinExistence type="inferred from homology"/>
<dbReference type="PANTHER" id="PTHR21181:SF13">
    <property type="entry name" value="NADH DEHYDROGENASE (UBIQUINONE) COMPLEX I, ASSEMBLY FACTOR 6"/>
    <property type="match status" value="1"/>
</dbReference>
<evidence type="ECO:0000256" key="3">
    <source>
        <dbReference type="ARBA" id="ARBA00022946"/>
    </source>
</evidence>
<evidence type="ECO:0000313" key="8">
    <source>
        <dbReference type="Proteomes" id="UP001498771"/>
    </source>
</evidence>
<dbReference type="GeneID" id="90036038"/>
<evidence type="ECO:0000256" key="5">
    <source>
        <dbReference type="ARBA" id="ARBA00023136"/>
    </source>
</evidence>
<keyword evidence="5" id="KW-0472">Membrane</keyword>
<dbReference type="PANTHER" id="PTHR21181">
    <property type="match status" value="1"/>
</dbReference>
<dbReference type="Pfam" id="PF00494">
    <property type="entry name" value="SQS_PSY"/>
    <property type="match status" value="1"/>
</dbReference>
<reference evidence="7 8" key="1">
    <citation type="submission" date="2024-03" db="EMBL/GenBank/DDBJ databases">
        <title>Genome-scale model development and genomic sequencing of the oleaginous clade Lipomyces.</title>
        <authorList>
            <consortium name="Lawrence Berkeley National Laboratory"/>
            <person name="Czajka J.J."/>
            <person name="Han Y."/>
            <person name="Kim J."/>
            <person name="Mondo S.J."/>
            <person name="Hofstad B.A."/>
            <person name="Robles A."/>
            <person name="Haridas S."/>
            <person name="Riley R."/>
            <person name="LaButti K."/>
            <person name="Pangilinan J."/>
            <person name="Andreopoulos W."/>
            <person name="Lipzen A."/>
            <person name="Yan J."/>
            <person name="Wang M."/>
            <person name="Ng V."/>
            <person name="Grigoriev I.V."/>
            <person name="Spatafora J.W."/>
            <person name="Magnuson J.K."/>
            <person name="Baker S.E."/>
            <person name="Pomraning K.R."/>
        </authorList>
    </citation>
    <scope>NUCLEOTIDE SEQUENCE [LARGE SCALE GENOMIC DNA]</scope>
    <source>
        <strain evidence="7 8">Phaff 52-87</strain>
    </source>
</reference>
<evidence type="ECO:0000256" key="1">
    <source>
        <dbReference type="ARBA" id="ARBA00004273"/>
    </source>
</evidence>
<protein>
    <submittedName>
        <fullName evidence="7">Squalene/phytoene synthase</fullName>
    </submittedName>
</protein>
<dbReference type="InterPro" id="IPR002060">
    <property type="entry name" value="Squ/phyt_synthse"/>
</dbReference>
<comment type="caution">
    <text evidence="7">The sequence shown here is derived from an EMBL/GenBank/DDBJ whole genome shotgun (WGS) entry which is preliminary data.</text>
</comment>
<name>A0ABR1F106_9ASCO</name>
<accession>A0ABR1F106</accession>
<keyword evidence="4" id="KW-0496">Mitochondrion</keyword>
<dbReference type="SUPFAM" id="SSF48576">
    <property type="entry name" value="Terpenoid synthases"/>
    <property type="match status" value="1"/>
</dbReference>
<evidence type="ECO:0000256" key="2">
    <source>
        <dbReference type="ARBA" id="ARBA00022792"/>
    </source>
</evidence>
<sequence length="295" mass="32949">MSPQLVSPFVPTPSRNAYIALTSLAATLQRSSRPPQTSSSSLTQSSGTSAATARLRLQFWRQTLQDILAGKTPPSEPVAVLLADVVRNHSFTRGFFTRMVDARIARVGDPPFPNIAALADYGENAYASMLYLVGEGMPGGRGMPLEHVSSHIGRAMGVVEVLSEFTNTLERRNRVLLPVDVMLSQNLREEDILRRMDLQDAEVKRRLADAVFEVATHANDQLITARTMLEELIDRQGGRRKIDDAMFAPALSAVPVRVWLEKLEKADFDLFNPALKIRSWNLPLKMYWAYKSRKI</sequence>
<evidence type="ECO:0000313" key="7">
    <source>
        <dbReference type="EMBL" id="KAK7203531.1"/>
    </source>
</evidence>
<keyword evidence="3" id="KW-0809">Transit peptide</keyword>
<keyword evidence="2" id="KW-0999">Mitochondrion inner membrane</keyword>
<dbReference type="Proteomes" id="UP001498771">
    <property type="component" value="Unassembled WGS sequence"/>
</dbReference>
<dbReference type="RefSeq" id="XP_064766564.1">
    <property type="nucleotide sequence ID" value="XM_064910526.1"/>
</dbReference>
<evidence type="ECO:0000256" key="4">
    <source>
        <dbReference type="ARBA" id="ARBA00023128"/>
    </source>
</evidence>
<organism evidence="7 8">
    <name type="scientific">Myxozyma melibiosi</name>
    <dbReference type="NCBI Taxonomy" id="54550"/>
    <lineage>
        <taxon>Eukaryota</taxon>
        <taxon>Fungi</taxon>
        <taxon>Dikarya</taxon>
        <taxon>Ascomycota</taxon>
        <taxon>Saccharomycotina</taxon>
        <taxon>Lipomycetes</taxon>
        <taxon>Lipomycetales</taxon>
        <taxon>Lipomycetaceae</taxon>
        <taxon>Myxozyma</taxon>
    </lineage>
</organism>
<dbReference type="InterPro" id="IPR008949">
    <property type="entry name" value="Isoprenoid_synthase_dom_sf"/>
</dbReference>
<evidence type="ECO:0000256" key="6">
    <source>
        <dbReference type="ARBA" id="ARBA00038273"/>
    </source>
</evidence>
<gene>
    <name evidence="7" type="ORF">BZA70DRAFT_241175</name>
</gene>
<dbReference type="Gene3D" id="1.10.600.10">
    <property type="entry name" value="Farnesyl Diphosphate Synthase"/>
    <property type="match status" value="1"/>
</dbReference>
<comment type="similarity">
    <text evidence="6">Belongs to the NDUFAF6 family.</text>
</comment>
<comment type="subcellular location">
    <subcellularLocation>
        <location evidence="1">Mitochondrion inner membrane</location>
    </subcellularLocation>
</comment>
<keyword evidence="8" id="KW-1185">Reference proteome</keyword>